<dbReference type="Pfam" id="PF08439">
    <property type="entry name" value="Peptidase_M3_N"/>
    <property type="match status" value="1"/>
</dbReference>
<dbReference type="HOGENOM" id="CLU_021290_2_0_9"/>
<feature type="domain" description="Oligopeptidase F N-terminal" evidence="8">
    <location>
        <begin position="114"/>
        <end position="182"/>
    </location>
</feature>
<keyword evidence="3 6" id="KW-0378">Hydrolase</keyword>
<dbReference type="OrthoDB" id="9766487at2"/>
<comment type="similarity">
    <text evidence="6">Belongs to the peptidase M3B family.</text>
</comment>
<evidence type="ECO:0000256" key="3">
    <source>
        <dbReference type="ARBA" id="ARBA00022801"/>
    </source>
</evidence>
<dbReference type="Gene3D" id="1.20.140.70">
    <property type="entry name" value="Oligopeptidase f, N-terminal domain"/>
    <property type="match status" value="1"/>
</dbReference>
<gene>
    <name evidence="9" type="primary">pepF</name>
    <name evidence="9" type="ORF">JF74_15820</name>
</gene>
<dbReference type="GO" id="GO:0006508">
    <property type="term" value="P:proteolysis"/>
    <property type="evidence" value="ECO:0007669"/>
    <property type="project" value="UniProtKB-KW"/>
</dbReference>
<evidence type="ECO:0000256" key="6">
    <source>
        <dbReference type="RuleBase" id="RU368091"/>
    </source>
</evidence>
<accession>A0A0F4LBP8</accession>
<proteinExistence type="inferred from homology"/>
<dbReference type="GO" id="GO:0004222">
    <property type="term" value="F:metalloendopeptidase activity"/>
    <property type="evidence" value="ECO:0007669"/>
    <property type="project" value="UniProtKB-UniRule"/>
</dbReference>
<evidence type="ECO:0000259" key="8">
    <source>
        <dbReference type="Pfam" id="PF08439"/>
    </source>
</evidence>
<organism evidence="9 10">
    <name type="scientific">Lactobacillus melliventris</name>
    <dbReference type="NCBI Taxonomy" id="1218507"/>
    <lineage>
        <taxon>Bacteria</taxon>
        <taxon>Bacillati</taxon>
        <taxon>Bacillota</taxon>
        <taxon>Bacilli</taxon>
        <taxon>Lactobacillales</taxon>
        <taxon>Lactobacillaceae</taxon>
        <taxon>Lactobacillus</taxon>
    </lineage>
</organism>
<evidence type="ECO:0000256" key="2">
    <source>
        <dbReference type="ARBA" id="ARBA00022723"/>
    </source>
</evidence>
<evidence type="ECO:0000256" key="4">
    <source>
        <dbReference type="ARBA" id="ARBA00022833"/>
    </source>
</evidence>
<dbReference type="Gene3D" id="1.10.1370.20">
    <property type="entry name" value="Oligoendopeptidase f, C-terminal domain"/>
    <property type="match status" value="1"/>
</dbReference>
<comment type="cofactor">
    <cofactor evidence="6">
        <name>Zn(2+)</name>
        <dbReference type="ChEBI" id="CHEBI:29105"/>
    </cofactor>
    <text evidence="6">Binds 1 zinc ion.</text>
</comment>
<feature type="domain" description="Peptidase M3A/M3B catalytic" evidence="7">
    <location>
        <begin position="203"/>
        <end position="583"/>
    </location>
</feature>
<dbReference type="InterPro" id="IPR004438">
    <property type="entry name" value="Peptidase_M3B"/>
</dbReference>
<dbReference type="EMBL" id="JXLI01000013">
    <property type="protein sequence ID" value="KJY55733.1"/>
    <property type="molecule type" value="Genomic_DNA"/>
</dbReference>
<dbReference type="Gene3D" id="1.10.287.830">
    <property type="entry name" value="putative peptidase helix hairpin domain like"/>
    <property type="match status" value="1"/>
</dbReference>
<evidence type="ECO:0000259" key="7">
    <source>
        <dbReference type="Pfam" id="PF01432"/>
    </source>
</evidence>
<comment type="function">
    <text evidence="6">Has oligopeptidase activity and degrades a variety of small bioactive peptides.</text>
</comment>
<dbReference type="PANTHER" id="PTHR11804:SF84">
    <property type="entry name" value="SACCHAROLYSIN"/>
    <property type="match status" value="1"/>
</dbReference>
<sequence length="601" mass="68202">MSIPKRSEVPANLKWDLTRIFKADTDWEDEYTRLKKEIPVLSTLKENFVTSGTSLYNGITKILALSRRLEKVYSYATLASDVDTGNAHYLGYVAQVQGLASQFEAATSFMNPAILSVSTAKLAAFKQEEPRLVNYNHLLDRITRMRPYTLSAKEEKLIADAGDALSASDNTYNVLTNSDMEYGYTQNDDGEMVQLSDGLYSLLIQSQKRAVRKDAFDSMYATYGQFENSLAATLSGAVKEHNYNARVHHYQSARECAMNENGVPTVVYDTLISEVDQHLNLLHDYVALRKQILGLNDLQMWDMYVPLTGKPALTYTFDQAKKEAKKALRPLGEDYLKQVDYIFNNRVIDVVESQNKATGAYSGGCYDTDAYELLNWEDNVDSLYTLVHETGHSVHSMYTRQSQPYVYGDYPIFVAEIASTTNENILTEYFLAHITDPKTRAFVLNYYLDSFKGTLFRQTQFAEFEQRIHELDAEGEPLTADRLDDMYGKLNERYYGDAVEPGGAIAKEWARIPHFYYNFYVYQYATGFAAATALANNVVHGTAEQRKAYISFLQAGSSDYPVEIMKKAGVDMTKPDYLEDAFATFAKRLAEFKEIVQNNFK</sequence>
<reference evidence="9 10" key="1">
    <citation type="submission" date="2015-01" db="EMBL/GenBank/DDBJ databases">
        <title>Comparative genomics of the lactic acid bacteria isolated from the honey bee gut.</title>
        <authorList>
            <person name="Ellegaard K.M."/>
            <person name="Tamarit D."/>
            <person name="Javelind E."/>
            <person name="Olofsson T."/>
            <person name="Andersson S.G."/>
            <person name="Vasquez A."/>
        </authorList>
    </citation>
    <scope>NUCLEOTIDE SEQUENCE [LARGE SCALE GENOMIC DNA]</scope>
    <source>
        <strain evidence="9 10">Hma8</strain>
    </source>
</reference>
<evidence type="ECO:0000256" key="5">
    <source>
        <dbReference type="ARBA" id="ARBA00023049"/>
    </source>
</evidence>
<dbReference type="Pfam" id="PF01432">
    <property type="entry name" value="Peptidase_M3"/>
    <property type="match status" value="1"/>
</dbReference>
<dbReference type="AlphaFoldDB" id="A0A0F4LBP8"/>
<dbReference type="STRING" id="1218507.JF74_15820"/>
<dbReference type="InterPro" id="IPR045090">
    <property type="entry name" value="Pept_M3A_M3B"/>
</dbReference>
<evidence type="ECO:0000313" key="9">
    <source>
        <dbReference type="EMBL" id="KJY55733.1"/>
    </source>
</evidence>
<comment type="caution">
    <text evidence="9">The sequence shown here is derived from an EMBL/GenBank/DDBJ whole genome shotgun (WGS) entry which is preliminary data.</text>
</comment>
<keyword evidence="4 6" id="KW-0862">Zinc</keyword>
<dbReference type="PATRIC" id="fig|1218507.3.peg.1775"/>
<keyword evidence="5 6" id="KW-0482">Metalloprotease</keyword>
<dbReference type="EC" id="3.4.24.-" evidence="6"/>
<dbReference type="NCBIfam" id="TIGR00181">
    <property type="entry name" value="pepF"/>
    <property type="match status" value="1"/>
</dbReference>
<keyword evidence="2 6" id="KW-0479">Metal-binding</keyword>
<evidence type="ECO:0000313" key="10">
    <source>
        <dbReference type="Proteomes" id="UP000033531"/>
    </source>
</evidence>
<dbReference type="GO" id="GO:0046872">
    <property type="term" value="F:metal ion binding"/>
    <property type="evidence" value="ECO:0007669"/>
    <property type="project" value="UniProtKB-UniRule"/>
</dbReference>
<keyword evidence="1 6" id="KW-0645">Protease</keyword>
<dbReference type="Proteomes" id="UP000033531">
    <property type="component" value="Unassembled WGS sequence"/>
</dbReference>
<protein>
    <recommendedName>
        <fullName evidence="6">Oligopeptidase F</fullName>
        <ecNumber evidence="6">3.4.24.-</ecNumber>
    </recommendedName>
</protein>
<dbReference type="PANTHER" id="PTHR11804">
    <property type="entry name" value="PROTEASE M3 THIMET OLIGOPEPTIDASE-RELATED"/>
    <property type="match status" value="1"/>
</dbReference>
<name>A0A0F4LBP8_9LACO</name>
<dbReference type="SUPFAM" id="SSF55486">
    <property type="entry name" value="Metalloproteases ('zincins'), catalytic domain"/>
    <property type="match status" value="1"/>
</dbReference>
<dbReference type="InterPro" id="IPR042088">
    <property type="entry name" value="OligoPept_F_C"/>
</dbReference>
<dbReference type="InterPro" id="IPR001567">
    <property type="entry name" value="Pept_M3A_M3B_dom"/>
</dbReference>
<dbReference type="MEROPS" id="M03.007"/>
<dbReference type="RefSeq" id="WP_046325511.1">
    <property type="nucleotide sequence ID" value="NZ_JBHTMT010000004.1"/>
</dbReference>
<dbReference type="GO" id="GO:0006518">
    <property type="term" value="P:peptide metabolic process"/>
    <property type="evidence" value="ECO:0007669"/>
    <property type="project" value="TreeGrafter"/>
</dbReference>
<dbReference type="InterPro" id="IPR013647">
    <property type="entry name" value="OligopepF_N_dom"/>
</dbReference>
<evidence type="ECO:0000256" key="1">
    <source>
        <dbReference type="ARBA" id="ARBA00022670"/>
    </source>
</evidence>
<dbReference type="CDD" id="cd09608">
    <property type="entry name" value="M3B_PepF"/>
    <property type="match status" value="1"/>
</dbReference>